<comment type="caution">
    <text evidence="1">The sequence shown here is derived from an EMBL/GenBank/DDBJ whole genome shotgun (WGS) entry which is preliminary data.</text>
</comment>
<evidence type="ECO:0000313" key="2">
    <source>
        <dbReference type="Proteomes" id="UP000625711"/>
    </source>
</evidence>
<organism evidence="1 2">
    <name type="scientific">Rhynchophorus ferrugineus</name>
    <name type="common">Red palm weevil</name>
    <name type="synonym">Curculio ferrugineus</name>
    <dbReference type="NCBI Taxonomy" id="354439"/>
    <lineage>
        <taxon>Eukaryota</taxon>
        <taxon>Metazoa</taxon>
        <taxon>Ecdysozoa</taxon>
        <taxon>Arthropoda</taxon>
        <taxon>Hexapoda</taxon>
        <taxon>Insecta</taxon>
        <taxon>Pterygota</taxon>
        <taxon>Neoptera</taxon>
        <taxon>Endopterygota</taxon>
        <taxon>Coleoptera</taxon>
        <taxon>Polyphaga</taxon>
        <taxon>Cucujiformia</taxon>
        <taxon>Curculionidae</taxon>
        <taxon>Dryophthorinae</taxon>
        <taxon>Rhynchophorus</taxon>
    </lineage>
</organism>
<gene>
    <name evidence="1" type="ORF">GWI33_011970</name>
</gene>
<reference evidence="1" key="1">
    <citation type="submission" date="2020-08" db="EMBL/GenBank/DDBJ databases">
        <title>Genome sequencing and assembly of the red palm weevil Rhynchophorus ferrugineus.</title>
        <authorList>
            <person name="Dias G.B."/>
            <person name="Bergman C.M."/>
            <person name="Manee M."/>
        </authorList>
    </citation>
    <scope>NUCLEOTIDE SEQUENCE</scope>
    <source>
        <strain evidence="1">AA-2017</strain>
        <tissue evidence="1">Whole larva</tissue>
    </source>
</reference>
<dbReference type="Proteomes" id="UP000625711">
    <property type="component" value="Unassembled WGS sequence"/>
</dbReference>
<accession>A0A834MN57</accession>
<protein>
    <submittedName>
        <fullName evidence="1">Uncharacterized protein</fullName>
    </submittedName>
</protein>
<dbReference type="AlphaFoldDB" id="A0A834MN57"/>
<dbReference type="EMBL" id="JAACXV010000061">
    <property type="protein sequence ID" value="KAF7285119.1"/>
    <property type="molecule type" value="Genomic_DNA"/>
</dbReference>
<keyword evidence="2" id="KW-1185">Reference proteome</keyword>
<proteinExistence type="predicted"/>
<name>A0A834MN57_RHYFE</name>
<evidence type="ECO:0000313" key="1">
    <source>
        <dbReference type="EMBL" id="KAF7285119.1"/>
    </source>
</evidence>
<sequence>MEALKIKRSTGKNTNDLFIRIEFGEPNEIYSTPFHFFSNNNDSVAEHVCRSTDMFFVWWCLSPTRGVPEKGLIFKNVQELLLSPHVDLWIRNWSTYFNHGISMRGIPTERTAASDDNSGGVRRRDRLENKNIHDIFDSLKISRHQNKSSSTVIDLPVKIEQ</sequence>